<reference evidence="4 6" key="3">
    <citation type="submission" date="2016-10" db="EMBL/GenBank/DDBJ databases">
        <authorList>
            <person name="de Groot N.N."/>
        </authorList>
    </citation>
    <scope>NUCLEOTIDE SEQUENCE [LARGE SCALE GENOMIC DNA]</scope>
    <source>
        <strain evidence="4 6">OGL-20</strain>
    </source>
</reference>
<dbReference type="AlphaFoldDB" id="A0A0Q2M1W3"/>
<evidence type="ECO:0000313" key="3">
    <source>
        <dbReference type="EMBL" id="KQH82049.1"/>
    </source>
</evidence>
<dbReference type="EMBL" id="FOIW01000001">
    <property type="protein sequence ID" value="SEV86263.1"/>
    <property type="molecule type" value="Genomic_DNA"/>
</dbReference>
<sequence length="247" mass="27336">MKEVLRWELRSPLNLALASAGAVLVGTVMKRYYLTWSAGSHGGPYGVGILGSVFRTAFTGDVYLLLAILVPFIITLAVRLERDEGVALSVYSLPVSRVRILLAKFLAAFLVLFIFVFAVYLLVFALHFSATPSAVLSVLKIHTAPMVFFYLSVLLFMTSVAALIAIASPNTYVSIFGGFIALYLPEFLGTGWYGPVPWRNVLIDYKSATISAWSDPVFSWTFLKMTLFPALAFLVLYILVGNWRDVR</sequence>
<dbReference type="Proteomes" id="UP000182125">
    <property type="component" value="Unassembled WGS sequence"/>
</dbReference>
<feature type="transmembrane region" description="Helical" evidence="1">
    <location>
        <begin position="62"/>
        <end position="80"/>
    </location>
</feature>
<dbReference type="RefSeq" id="WP_055429785.1">
    <property type="nucleotide sequence ID" value="NZ_CP015105.1"/>
</dbReference>
<dbReference type="Proteomes" id="UP000250136">
    <property type="component" value="Chromosome"/>
</dbReference>
<reference evidence="2 7" key="2">
    <citation type="submission" date="2016-04" db="EMBL/GenBank/DDBJ databases">
        <title>Complete genome sequence of Thermococcus thioreducens type strain OGL-20P.</title>
        <authorList>
            <person name="Oger P.M."/>
        </authorList>
    </citation>
    <scope>NUCLEOTIDE SEQUENCE [LARGE SCALE GENOMIC DNA]</scope>
    <source>
        <strain evidence="2 7">OGL-20P</strain>
    </source>
</reference>
<evidence type="ECO:0000313" key="7">
    <source>
        <dbReference type="Proteomes" id="UP000250136"/>
    </source>
</evidence>
<evidence type="ECO:0000256" key="1">
    <source>
        <dbReference type="SAM" id="Phobius"/>
    </source>
</evidence>
<feature type="transmembrane region" description="Helical" evidence="1">
    <location>
        <begin position="173"/>
        <end position="193"/>
    </location>
</feature>
<proteinExistence type="predicted"/>
<feature type="transmembrane region" description="Helical" evidence="1">
    <location>
        <begin position="101"/>
        <end position="127"/>
    </location>
</feature>
<feature type="transmembrane region" description="Helical" evidence="1">
    <location>
        <begin position="217"/>
        <end position="240"/>
    </location>
</feature>
<dbReference type="GeneID" id="33334236"/>
<keyword evidence="7" id="KW-1185">Reference proteome</keyword>
<keyword evidence="1" id="KW-1133">Transmembrane helix</keyword>
<feature type="transmembrane region" description="Helical" evidence="1">
    <location>
        <begin position="12"/>
        <end position="33"/>
    </location>
</feature>
<feature type="transmembrane region" description="Helical" evidence="1">
    <location>
        <begin position="147"/>
        <end position="166"/>
    </location>
</feature>
<dbReference type="STRING" id="277988.SAMN05216170_0472"/>
<dbReference type="EMBL" id="CP015105">
    <property type="protein sequence ID" value="ASJ12719.1"/>
    <property type="molecule type" value="Genomic_DNA"/>
</dbReference>
<name>A0A0Q2M1W3_9EURY</name>
<evidence type="ECO:0000313" key="6">
    <source>
        <dbReference type="Proteomes" id="UP000182125"/>
    </source>
</evidence>
<dbReference type="PATRIC" id="fig|277988.4.peg.1717"/>
<dbReference type="Proteomes" id="UP000051862">
    <property type="component" value="Unassembled WGS sequence"/>
</dbReference>
<evidence type="ECO:0000313" key="2">
    <source>
        <dbReference type="EMBL" id="ASJ12719.1"/>
    </source>
</evidence>
<dbReference type="Pfam" id="PF12730">
    <property type="entry name" value="ABC2_membrane_4"/>
    <property type="match status" value="1"/>
</dbReference>
<keyword evidence="1" id="KW-0472">Membrane</keyword>
<organism evidence="3 5">
    <name type="scientific">Thermococcus thioreducens</name>
    <dbReference type="NCBI Taxonomy" id="277988"/>
    <lineage>
        <taxon>Archaea</taxon>
        <taxon>Methanobacteriati</taxon>
        <taxon>Methanobacteriota</taxon>
        <taxon>Thermococci</taxon>
        <taxon>Thermococcales</taxon>
        <taxon>Thermococcaceae</taxon>
        <taxon>Thermococcus</taxon>
    </lineage>
</organism>
<protein>
    <submittedName>
        <fullName evidence="4">ABC-2 type transport system permease protein</fullName>
    </submittedName>
</protein>
<dbReference type="KEGG" id="ttd:A3L14_07390"/>
<accession>A0A0Q2M1W3</accession>
<keyword evidence="1" id="KW-0812">Transmembrane</keyword>
<dbReference type="EMBL" id="LIXN01000013">
    <property type="protein sequence ID" value="KQH82049.1"/>
    <property type="molecule type" value="Genomic_DNA"/>
</dbReference>
<evidence type="ECO:0000313" key="4">
    <source>
        <dbReference type="EMBL" id="SEV86263.1"/>
    </source>
</evidence>
<evidence type="ECO:0000313" key="5">
    <source>
        <dbReference type="Proteomes" id="UP000051862"/>
    </source>
</evidence>
<gene>
    <name evidence="2" type="ORF">A3L14_07390</name>
    <name evidence="3" type="ORF">AMR53_08165</name>
    <name evidence="4" type="ORF">SAMN05216170_0472</name>
</gene>
<reference evidence="3 5" key="1">
    <citation type="submission" date="2015-08" db="EMBL/GenBank/DDBJ databases">
        <title>Thermococcus thioreducens DSM 14981 genome sequencing.</title>
        <authorList>
            <person name="Hong S.-J."/>
            <person name="Kim M.-C."/>
            <person name="Shin J.-H."/>
        </authorList>
    </citation>
    <scope>NUCLEOTIDE SEQUENCE [LARGE SCALE GENOMIC DNA]</scope>
    <source>
        <strain evidence="3 5">DSM 14981</strain>
    </source>
</reference>
<dbReference type="OrthoDB" id="101536at2157"/>